<dbReference type="GO" id="GO:0000455">
    <property type="term" value="P:enzyme-directed rRNA pseudouridine synthesis"/>
    <property type="evidence" value="ECO:0007669"/>
    <property type="project" value="TreeGrafter"/>
</dbReference>
<dbReference type="AlphaFoldDB" id="G3B8X9"/>
<proteinExistence type="predicted"/>
<sequence length="415" mass="47829">MSSAPSYVIENGLRKVLPYYQSYKTHIKTRWEGRTILDVFSTELGQPPDVITQEISDSKIYVLEDFGKKTSQIVKGWDLLQSRKIQKHDVIFSIRHMHEPSVVVDMSISPNTPNTLINVIFHDHNYLVVNKPAGIPVHPTSNYLYNSVSEILKFDLKLENIWTSHRLDKVTSGVLILGLNKDTGSRLSKIIEHKSDHTTKTYFARVQGYFPDTYTYKCPIVLVNPNGGYLMPGNLSKLVTSSTTKFKRLQYSTFLDESIVECTPISGKMHQIRVHLRNIGFPITNDWVYNNLSQLTPINRLKNDIELKIYDMVSKSYPQVFDVGECEQTIDLETLIKEEGVITQMLNTIKTLASERIEGYKNKTCQDCGRSLFEHERERDKSSIYLHAHRYKYKCEEDPSNSFDFQTPVPSWCEL</sequence>
<dbReference type="Pfam" id="PF00849">
    <property type="entry name" value="PseudoU_synth_2"/>
    <property type="match status" value="1"/>
</dbReference>
<organism evidence="3">
    <name type="scientific">Candida tenuis (strain ATCC 10573 / BCRC 21748 / CBS 615 / JCM 9827 / NBRC 10315 / NRRL Y-1498 / VKM Y-70)</name>
    <name type="common">Yeast</name>
    <name type="synonym">Yamadazyma tenuis</name>
    <dbReference type="NCBI Taxonomy" id="590646"/>
    <lineage>
        <taxon>Eukaryota</taxon>
        <taxon>Fungi</taxon>
        <taxon>Dikarya</taxon>
        <taxon>Ascomycota</taxon>
        <taxon>Saccharomycotina</taxon>
        <taxon>Pichiomycetes</taxon>
        <taxon>Debaryomycetaceae</taxon>
        <taxon>Yamadazyma</taxon>
    </lineage>
</organism>
<accession>G3B8X9</accession>
<protein>
    <recommendedName>
        <fullName evidence="1">Pseudouridine synthase RsuA/RluA-like domain-containing protein</fullName>
    </recommendedName>
</protein>
<dbReference type="InterPro" id="IPR050188">
    <property type="entry name" value="RluA_PseudoU_synthase"/>
</dbReference>
<dbReference type="GO" id="GO:0009982">
    <property type="term" value="F:pseudouridine synthase activity"/>
    <property type="evidence" value="ECO:0007669"/>
    <property type="project" value="InterPro"/>
</dbReference>
<dbReference type="eggNOG" id="KOG1919">
    <property type="taxonomic scope" value="Eukaryota"/>
</dbReference>
<keyword evidence="3" id="KW-1185">Reference proteome</keyword>
<dbReference type="Gene3D" id="3.30.2350.10">
    <property type="entry name" value="Pseudouridine synthase"/>
    <property type="match status" value="1"/>
</dbReference>
<dbReference type="SUPFAM" id="SSF55120">
    <property type="entry name" value="Pseudouridine synthase"/>
    <property type="match status" value="1"/>
</dbReference>
<feature type="domain" description="Pseudouridine synthase RsuA/RluA-like" evidence="1">
    <location>
        <begin position="125"/>
        <end position="277"/>
    </location>
</feature>
<dbReference type="InterPro" id="IPR006145">
    <property type="entry name" value="PsdUridine_synth_RsuA/RluA"/>
</dbReference>
<dbReference type="GO" id="GO:0003723">
    <property type="term" value="F:RNA binding"/>
    <property type="evidence" value="ECO:0007669"/>
    <property type="project" value="InterPro"/>
</dbReference>
<reference evidence="2 3" key="1">
    <citation type="journal article" date="2011" name="Proc. Natl. Acad. Sci. U.S.A.">
        <title>Comparative genomics of xylose-fermenting fungi for enhanced biofuel production.</title>
        <authorList>
            <person name="Wohlbach D.J."/>
            <person name="Kuo A."/>
            <person name="Sato T.K."/>
            <person name="Potts K.M."/>
            <person name="Salamov A.A."/>
            <person name="LaButti K.M."/>
            <person name="Sun H."/>
            <person name="Clum A."/>
            <person name="Pangilinan J.L."/>
            <person name="Lindquist E.A."/>
            <person name="Lucas S."/>
            <person name="Lapidus A."/>
            <person name="Jin M."/>
            <person name="Gunawan C."/>
            <person name="Balan V."/>
            <person name="Dale B.E."/>
            <person name="Jeffries T.W."/>
            <person name="Zinkel R."/>
            <person name="Barry K.W."/>
            <person name="Grigoriev I.V."/>
            <person name="Gasch A.P."/>
        </authorList>
    </citation>
    <scope>NUCLEOTIDE SEQUENCE [LARGE SCALE GENOMIC DNA]</scope>
    <source>
        <strain evidence="3">ATCC 10573 / BCRC 21748 / CBS 615 / JCM 9827 / NBRC 10315 / NRRL Y-1498 / VKM Y-70</strain>
    </source>
</reference>
<dbReference type="Proteomes" id="UP000000707">
    <property type="component" value="Unassembled WGS sequence"/>
</dbReference>
<dbReference type="PANTHER" id="PTHR21600">
    <property type="entry name" value="MITOCHONDRIAL RNA PSEUDOURIDINE SYNTHASE"/>
    <property type="match status" value="1"/>
</dbReference>
<dbReference type="PANTHER" id="PTHR21600:SF40">
    <property type="entry name" value="PSEUDOURIDYLATE SYNTHASE RPUSD2"/>
    <property type="match status" value="1"/>
</dbReference>
<evidence type="ECO:0000259" key="1">
    <source>
        <dbReference type="Pfam" id="PF00849"/>
    </source>
</evidence>
<dbReference type="STRING" id="590646.G3B8X9"/>
<evidence type="ECO:0000313" key="3">
    <source>
        <dbReference type="Proteomes" id="UP000000707"/>
    </source>
</evidence>
<dbReference type="OrthoDB" id="424794at2759"/>
<evidence type="ECO:0000313" key="2">
    <source>
        <dbReference type="EMBL" id="EGV62662.1"/>
    </source>
</evidence>
<dbReference type="EMBL" id="GL996527">
    <property type="protein sequence ID" value="EGV62662.1"/>
    <property type="molecule type" value="Genomic_DNA"/>
</dbReference>
<dbReference type="InterPro" id="IPR020103">
    <property type="entry name" value="PsdUridine_synth_cat_dom_sf"/>
</dbReference>
<gene>
    <name evidence="2" type="ORF">CANTEDRAFT_115241</name>
</gene>
<name>G3B8X9_CANTC</name>